<comment type="caution">
    <text evidence="10">The sequence shown here is derived from an EMBL/GenBank/DDBJ whole genome shotgun (WGS) entry which is preliminary data.</text>
</comment>
<dbReference type="GO" id="GO:0016020">
    <property type="term" value="C:membrane"/>
    <property type="evidence" value="ECO:0007669"/>
    <property type="project" value="UniProtKB-SubCell"/>
</dbReference>
<dbReference type="InterPro" id="IPR006037">
    <property type="entry name" value="RCK_C"/>
</dbReference>
<keyword evidence="4" id="KW-0406">Ion transport</keyword>
<keyword evidence="3" id="KW-0813">Transport</keyword>
<keyword evidence="4" id="KW-0630">Potassium</keyword>
<dbReference type="GO" id="GO:0015297">
    <property type="term" value="F:antiporter activity"/>
    <property type="evidence" value="ECO:0007669"/>
    <property type="project" value="InterPro"/>
</dbReference>
<dbReference type="PANTHER" id="PTHR42751">
    <property type="entry name" value="SODIUM/HYDROGEN EXCHANGER FAMILY/TRKA DOMAIN PROTEIN"/>
    <property type="match status" value="1"/>
</dbReference>
<feature type="transmembrane region" description="Helical" evidence="8">
    <location>
        <begin position="501"/>
        <end position="522"/>
    </location>
</feature>
<evidence type="ECO:0000256" key="4">
    <source>
        <dbReference type="ARBA" id="ARBA00022538"/>
    </source>
</evidence>
<evidence type="ECO:0000313" key="11">
    <source>
        <dbReference type="Proteomes" id="UP000184233"/>
    </source>
</evidence>
<protein>
    <submittedName>
        <fullName evidence="10">Sodium:proton antiporter</fullName>
    </submittedName>
</protein>
<feature type="transmembrane region" description="Helical" evidence="8">
    <location>
        <begin position="332"/>
        <end position="352"/>
    </location>
</feature>
<feature type="transmembrane region" description="Helical" evidence="8">
    <location>
        <begin position="528"/>
        <end position="545"/>
    </location>
</feature>
<dbReference type="GO" id="GO:0006813">
    <property type="term" value="P:potassium ion transport"/>
    <property type="evidence" value="ECO:0007669"/>
    <property type="project" value="UniProtKB-KW"/>
</dbReference>
<evidence type="ECO:0000313" key="10">
    <source>
        <dbReference type="EMBL" id="OJX61146.1"/>
    </source>
</evidence>
<dbReference type="Gene3D" id="3.30.70.1450">
    <property type="entry name" value="Regulator of K+ conductance, C-terminal domain"/>
    <property type="match status" value="2"/>
</dbReference>
<dbReference type="Pfam" id="PF02080">
    <property type="entry name" value="TrkA_C"/>
    <property type="match status" value="2"/>
</dbReference>
<feature type="domain" description="RCK C-terminal" evidence="9">
    <location>
        <begin position="573"/>
        <end position="658"/>
    </location>
</feature>
<feature type="transmembrane region" description="Helical" evidence="8">
    <location>
        <begin position="59"/>
        <end position="80"/>
    </location>
</feature>
<feature type="transmembrane region" description="Helical" evidence="8">
    <location>
        <begin position="151"/>
        <end position="171"/>
    </location>
</feature>
<feature type="transmembrane region" description="Helical" evidence="8">
    <location>
        <begin position="32"/>
        <end position="53"/>
    </location>
</feature>
<dbReference type="InterPro" id="IPR006153">
    <property type="entry name" value="Cation/H_exchanger_TM"/>
</dbReference>
<dbReference type="InterPro" id="IPR036721">
    <property type="entry name" value="RCK_C_sf"/>
</dbReference>
<name>A0A1M3L6F7_9BACT</name>
<evidence type="ECO:0000256" key="2">
    <source>
        <dbReference type="ARBA" id="ARBA00005551"/>
    </source>
</evidence>
<dbReference type="GO" id="GO:0008324">
    <property type="term" value="F:monoatomic cation transmembrane transporter activity"/>
    <property type="evidence" value="ECO:0007669"/>
    <property type="project" value="InterPro"/>
</dbReference>
<dbReference type="Pfam" id="PF00999">
    <property type="entry name" value="Na_H_Exchanger"/>
    <property type="match status" value="1"/>
</dbReference>
<evidence type="ECO:0000256" key="6">
    <source>
        <dbReference type="ARBA" id="ARBA00022989"/>
    </source>
</evidence>
<feature type="transmembrane region" description="Helical" evidence="8">
    <location>
        <begin position="92"/>
        <end position="114"/>
    </location>
</feature>
<dbReference type="PROSITE" id="PS51202">
    <property type="entry name" value="RCK_C"/>
    <property type="match status" value="2"/>
</dbReference>
<comment type="subcellular location">
    <subcellularLocation>
        <location evidence="1">Membrane</location>
        <topology evidence="1">Multi-pass membrane protein</topology>
    </subcellularLocation>
</comment>
<feature type="transmembrane region" description="Helical" evidence="8">
    <location>
        <begin position="222"/>
        <end position="238"/>
    </location>
</feature>
<dbReference type="GO" id="GO:1902600">
    <property type="term" value="P:proton transmembrane transport"/>
    <property type="evidence" value="ECO:0007669"/>
    <property type="project" value="InterPro"/>
</dbReference>
<proteinExistence type="inferred from homology"/>
<dbReference type="SUPFAM" id="SSF116726">
    <property type="entry name" value="TrkA C-terminal domain-like"/>
    <property type="match status" value="2"/>
</dbReference>
<dbReference type="Gene3D" id="1.20.1530.20">
    <property type="match status" value="1"/>
</dbReference>
<feature type="transmembrane region" description="Helical" evidence="8">
    <location>
        <begin position="273"/>
        <end position="293"/>
    </location>
</feature>
<feature type="transmembrane region" description="Helical" evidence="8">
    <location>
        <begin position="299"/>
        <end position="320"/>
    </location>
</feature>
<evidence type="ECO:0000256" key="1">
    <source>
        <dbReference type="ARBA" id="ARBA00004141"/>
    </source>
</evidence>
<dbReference type="EMBL" id="MKVH01000002">
    <property type="protein sequence ID" value="OJX61146.1"/>
    <property type="molecule type" value="Genomic_DNA"/>
</dbReference>
<gene>
    <name evidence="10" type="ORF">BGO89_00690</name>
</gene>
<feature type="transmembrane region" description="Helical" evidence="8">
    <location>
        <begin position="191"/>
        <end position="210"/>
    </location>
</feature>
<dbReference type="AlphaFoldDB" id="A0A1M3L6F7"/>
<dbReference type="Proteomes" id="UP000184233">
    <property type="component" value="Unassembled WGS sequence"/>
</dbReference>
<dbReference type="InterPro" id="IPR038770">
    <property type="entry name" value="Na+/solute_symporter_sf"/>
</dbReference>
<evidence type="ECO:0000256" key="8">
    <source>
        <dbReference type="SAM" id="Phobius"/>
    </source>
</evidence>
<feature type="transmembrane region" description="Helical" evidence="8">
    <location>
        <begin position="120"/>
        <end position="139"/>
    </location>
</feature>
<reference evidence="10 11" key="1">
    <citation type="submission" date="2016-09" db="EMBL/GenBank/DDBJ databases">
        <title>Genome-resolved meta-omics ties microbial dynamics to process performance in biotechnology for thiocyanate degradation.</title>
        <authorList>
            <person name="Kantor R.S."/>
            <person name="Huddy R.J."/>
            <person name="Iyer R."/>
            <person name="Thomas B.C."/>
            <person name="Brown C.T."/>
            <person name="Anantharaman K."/>
            <person name="Tringe S."/>
            <person name="Hettich R.L."/>
            <person name="Harrison S.T."/>
            <person name="Banfield J.F."/>
        </authorList>
    </citation>
    <scope>NUCLEOTIDE SEQUENCE [LARGE SCALE GENOMIC DNA]</scope>
    <source>
        <strain evidence="10">59-99</strain>
    </source>
</reference>
<keyword evidence="6 8" id="KW-1133">Transmembrane helix</keyword>
<dbReference type="STRING" id="1895771.BGO89_00690"/>
<evidence type="ECO:0000256" key="5">
    <source>
        <dbReference type="ARBA" id="ARBA00022692"/>
    </source>
</evidence>
<comment type="similarity">
    <text evidence="2">Belongs to the monovalent cation:proton antiporter 2 (CPA2) transporter (TC 2.A.37) family.</text>
</comment>
<keyword evidence="5 8" id="KW-0812">Transmembrane</keyword>
<evidence type="ECO:0000259" key="9">
    <source>
        <dbReference type="PROSITE" id="PS51202"/>
    </source>
</evidence>
<evidence type="ECO:0000256" key="3">
    <source>
        <dbReference type="ARBA" id="ARBA00022448"/>
    </source>
</evidence>
<keyword evidence="7 8" id="KW-0472">Membrane</keyword>
<accession>A0A1M3L6F7</accession>
<keyword evidence="4" id="KW-0633">Potassium transport</keyword>
<organism evidence="10 11">
    <name type="scientific">Candidatus Kapaibacterium thiocyanatum</name>
    <dbReference type="NCBI Taxonomy" id="1895771"/>
    <lineage>
        <taxon>Bacteria</taxon>
        <taxon>Pseudomonadati</taxon>
        <taxon>Candidatus Kapaibacteriota</taxon>
        <taxon>Candidatus Kapaibacteriia</taxon>
        <taxon>Candidatus Kapaibacteriales</taxon>
        <taxon>Candidatus Kapaibacteriaceae</taxon>
        <taxon>Candidatus Kapaibacterium</taxon>
    </lineage>
</organism>
<sequence>MVHLPALISDLGLILAAAGITTLVFKKIKQPVVLGYIVAGLLVGPHVSLLPTVIDIGSINIWGEIGVIFLLFSLGLEFSFKKLVKVGGSASVMAIVEAAVMMTVGFATGMLMGWSTMDSIFLGGLLAISSTTIIIKAFEELGLKSKHFAKLVFGVLIVEDLIAIVLMVLLSTLAVSRQFEGWAMLTSVAELFFFLILWFLGGIFLIPTWLKKAKNLMNDETMLVVSIAFCLLMVILATKVGFSPALGAFVMGSILAETTQAERIEHLVQPVKNLFGAVFFVSVGMLIDPAMIVAHIGPVLIITAVTIVGKIISTGGGALISGQSLKTSIQSGMSVSQIGEFSFIIAGLGLTLGVTSDFLYPVAIAVSAITTLTTPYMIRLSDPLSQRIEGMLPTSWVERLNHYRTGAQLVSVSAEWKSLIKTYIFNIAIYSVIIVAIILFSSMYLRGFVVGSFGEGMAGTIVGTTVSLLLMAPFLWALAVRNIRTRATSDLWKQGSFSHGPIVMMEILRLVLAAILVCFFLAQSFSTWIAIAAIAIVFSLAILILSKKLQSFYDWVEARFISNLNEREQEQGNDLFPSTTPWDADMSHFVVTPELSIVGQTLDELKFRERFGVNIAMLERGSRIITIPGGKEYLYPGDRLTVVGTDEQIASLKDAFDSAVMEQDHVAQPTLKMLKLPVTAGSQLLSKTIRTSGIREKAKTLVIGVERAGERILNPDSSLELLDGDVLLLVGDPALINSMYG</sequence>
<feature type="transmembrane region" description="Helical" evidence="8">
    <location>
        <begin position="6"/>
        <end position="25"/>
    </location>
</feature>
<feature type="transmembrane region" description="Helical" evidence="8">
    <location>
        <begin position="423"/>
        <end position="445"/>
    </location>
</feature>
<evidence type="ECO:0000256" key="7">
    <source>
        <dbReference type="ARBA" id="ARBA00023136"/>
    </source>
</evidence>
<feature type="transmembrane region" description="Helical" evidence="8">
    <location>
        <begin position="457"/>
        <end position="480"/>
    </location>
</feature>
<feature type="domain" description="RCK C-terminal" evidence="9">
    <location>
        <begin position="661"/>
        <end position="741"/>
    </location>
</feature>
<dbReference type="PANTHER" id="PTHR42751:SF3">
    <property type="entry name" value="SODIUM_GLUTAMATE SYMPORTER"/>
    <property type="match status" value="1"/>
</dbReference>